<keyword evidence="1" id="KW-1133">Transmembrane helix</keyword>
<name>A0A7U9IT26_ECOLX</name>
<evidence type="ECO:0000313" key="3">
    <source>
        <dbReference type="Proteomes" id="UP000017766"/>
    </source>
</evidence>
<dbReference type="AlphaFoldDB" id="A0A7U9IT26"/>
<feature type="transmembrane region" description="Helical" evidence="1">
    <location>
        <begin position="307"/>
        <end position="325"/>
    </location>
</feature>
<feature type="transmembrane region" description="Helical" evidence="1">
    <location>
        <begin position="112"/>
        <end position="134"/>
    </location>
</feature>
<feature type="transmembrane region" description="Helical" evidence="1">
    <location>
        <begin position="192"/>
        <end position="221"/>
    </location>
</feature>
<keyword evidence="1" id="KW-0472">Membrane</keyword>
<protein>
    <recommendedName>
        <fullName evidence="4">O-antigen polymerase</fullName>
    </recommendedName>
</protein>
<evidence type="ECO:0008006" key="4">
    <source>
        <dbReference type="Google" id="ProtNLM"/>
    </source>
</evidence>
<evidence type="ECO:0000313" key="2">
    <source>
        <dbReference type="EMBL" id="ESP05769.1"/>
    </source>
</evidence>
<feature type="transmembrane region" description="Helical" evidence="1">
    <location>
        <begin position="228"/>
        <end position="247"/>
    </location>
</feature>
<accession>A0A7U9IT26</accession>
<dbReference type="Proteomes" id="UP000017766">
    <property type="component" value="Unassembled WGS sequence"/>
</dbReference>
<keyword evidence="1" id="KW-0812">Transmembrane</keyword>
<dbReference type="EMBL" id="AYLQ01000059">
    <property type="protein sequence ID" value="ESP05769.1"/>
    <property type="molecule type" value="Genomic_DNA"/>
</dbReference>
<sequence>MVDTRLNKFFFLVSVFIFCISLENGTFRIVLAFINLMATSFLFFNSGLLITRKLTIPIIFLSSIAIYYFFEKVLRGSSYSFHFYVAILSLLSAIFLISYIRNSNSKAIFSRLLEYMLAFHTLLFFVQFFLWHMVKIDLDYLYYLGVESNPHRSGFYGSYRATGIFSEPSIYSTYIIAIISIKYCIDGRISKFMLMGLCSMLLSFSTMALIQAFCFVLFTYFRASLKSFFILLFSCFVIFISFSDSLFSRLELYSNGEDSSNMSKLIIIEKWWSNDSLIKYGYSYIDKFKEGPEYIALGDLTFWMNNYLFFGLYIGSFFLFLYVSVLFERKLIINRMLFSIVLFKLSTFTFPLTSLVLCFYFYPIKSDK</sequence>
<organism evidence="2 3">
    <name type="scientific">Escherichia coli HVH 36</name>
    <name type="common">4-5675286</name>
    <dbReference type="NCBI Taxonomy" id="1280986"/>
    <lineage>
        <taxon>Bacteria</taxon>
        <taxon>Pseudomonadati</taxon>
        <taxon>Pseudomonadota</taxon>
        <taxon>Gammaproteobacteria</taxon>
        <taxon>Enterobacterales</taxon>
        <taxon>Enterobacteriaceae</taxon>
        <taxon>Escherichia</taxon>
    </lineage>
</organism>
<reference evidence="2 3" key="1">
    <citation type="submission" date="2013-08" db="EMBL/GenBank/DDBJ databases">
        <title>The Genome Sequence of Escherichia coli HVH 36 (4-5675286).</title>
        <authorList>
            <consortium name="The Broad Institute Genome Sequencing Platform"/>
            <consortium name="The Broad Institute Genome Sequencing Center for Infectious Disease"/>
            <person name="Feldgarden M."/>
            <person name="Frimodt-Moller N."/>
            <person name="Leihof R.F."/>
            <person name="Rasmussen L."/>
            <person name="Young S.K."/>
            <person name="Zeng Q."/>
            <person name="Gargeya S."/>
            <person name="Fitzgerald M."/>
            <person name="Abouelleil A."/>
            <person name="Alvarado L."/>
            <person name="Berlin A.M."/>
            <person name="Chapman S.B."/>
            <person name="Gainer-Dewar J."/>
            <person name="Goldberg J."/>
            <person name="Gnerre S."/>
            <person name="Griggs A."/>
            <person name="Gujja S."/>
            <person name="Hansen M."/>
            <person name="Howarth C."/>
            <person name="Imamovic A."/>
            <person name="Ireland A."/>
            <person name="Larimer J."/>
            <person name="McCowan C."/>
            <person name="Murphy C."/>
            <person name="Pearson M."/>
            <person name="Poon T."/>
            <person name="Priest M."/>
            <person name="Roberts A."/>
            <person name="Saif S."/>
            <person name="Shea T."/>
            <person name="Sykes S."/>
            <person name="Wortman J."/>
            <person name="Nusbaum C."/>
            <person name="Birren B."/>
        </authorList>
    </citation>
    <scope>NUCLEOTIDE SEQUENCE [LARGE SCALE GENOMIC DNA]</scope>
    <source>
        <strain evidence="3">HVH 36 (4-5675286)</strain>
    </source>
</reference>
<feature type="transmembrane region" description="Helical" evidence="1">
    <location>
        <begin position="7"/>
        <end position="23"/>
    </location>
</feature>
<gene>
    <name evidence="2" type="ORF">G711_05118</name>
</gene>
<feature type="transmembrane region" description="Helical" evidence="1">
    <location>
        <begin position="337"/>
        <end position="362"/>
    </location>
</feature>
<proteinExistence type="predicted"/>
<feature type="transmembrane region" description="Helical" evidence="1">
    <location>
        <begin position="82"/>
        <end position="100"/>
    </location>
</feature>
<evidence type="ECO:0000256" key="1">
    <source>
        <dbReference type="SAM" id="Phobius"/>
    </source>
</evidence>
<comment type="caution">
    <text evidence="2">The sequence shown here is derived from an EMBL/GenBank/DDBJ whole genome shotgun (WGS) entry which is preliminary data.</text>
</comment>
<feature type="transmembrane region" description="Helical" evidence="1">
    <location>
        <begin position="54"/>
        <end position="70"/>
    </location>
</feature>